<name>A0AAT9GEB8_9RICK</name>
<protein>
    <submittedName>
        <fullName evidence="1">Uncharacterized protein</fullName>
    </submittedName>
</protein>
<proteinExistence type="predicted"/>
<dbReference type="EMBL" id="AP029172">
    <property type="protein sequence ID" value="BFD48179.1"/>
    <property type="molecule type" value="Genomic_DNA"/>
</dbReference>
<gene>
    <name evidence="1" type="ORF">DMENIID0003_12530</name>
</gene>
<reference evidence="1" key="1">
    <citation type="submission" date="2024-01" db="EMBL/GenBank/DDBJ databases">
        <title>Sequencing the genomes of a sandfly, Sergentomyia squamirostris, and its two endosymbionts.</title>
        <authorList>
            <person name="Itokawa K."/>
            <person name="Sanjoba C."/>
        </authorList>
    </citation>
    <scope>NUCLEOTIDE SEQUENCE</scope>
    <source>
        <strain evidence="1">WSSQ</strain>
    </source>
</reference>
<dbReference type="AlphaFoldDB" id="A0AAT9GEB8"/>
<accession>A0AAT9GEB8</accession>
<sequence length="86" mass="9682">MVSQAGITPNIKDIPPTPIIKINVFSIYSGKSVLITHPEFAVSVNKIDINDNIGQTNNMLTKNKNIFLNTLKNINLNLYFILKCYM</sequence>
<evidence type="ECO:0000313" key="1">
    <source>
        <dbReference type="EMBL" id="BFD48179.1"/>
    </source>
</evidence>
<organism evidence="1">
    <name type="scientific">Wolbachia endosymbiont of Sergentomyia squamirostris</name>
    <dbReference type="NCBI Taxonomy" id="3113640"/>
    <lineage>
        <taxon>Bacteria</taxon>
        <taxon>Pseudomonadati</taxon>
        <taxon>Pseudomonadota</taxon>
        <taxon>Alphaproteobacteria</taxon>
        <taxon>Rickettsiales</taxon>
        <taxon>Anaplasmataceae</taxon>
        <taxon>Wolbachieae</taxon>
        <taxon>Wolbachia</taxon>
    </lineage>
</organism>